<keyword evidence="2" id="KW-1185">Reference proteome</keyword>
<reference evidence="3" key="1">
    <citation type="submission" date="2017-02" db="UniProtKB">
        <authorList>
            <consortium name="WormBaseParasite"/>
        </authorList>
    </citation>
    <scope>IDENTIFICATION</scope>
</reference>
<evidence type="ECO:0000313" key="2">
    <source>
        <dbReference type="Proteomes" id="UP000046392"/>
    </source>
</evidence>
<evidence type="ECO:0000313" key="3">
    <source>
        <dbReference type="WBParaSite" id="SPAL_0000701100.1"/>
    </source>
</evidence>
<evidence type="ECO:0000259" key="1">
    <source>
        <dbReference type="PROSITE" id="PS50181"/>
    </source>
</evidence>
<dbReference type="InterPro" id="IPR001810">
    <property type="entry name" value="F-box_dom"/>
</dbReference>
<dbReference type="PROSITE" id="PS50181">
    <property type="entry name" value="FBOX"/>
    <property type="match status" value="1"/>
</dbReference>
<proteinExistence type="predicted"/>
<dbReference type="InterPro" id="IPR036047">
    <property type="entry name" value="F-box-like_dom_sf"/>
</dbReference>
<name>A0A0N5BM70_STREA</name>
<organism evidence="2 3">
    <name type="scientific">Strongyloides papillosus</name>
    <name type="common">Intestinal threadworm</name>
    <dbReference type="NCBI Taxonomy" id="174720"/>
    <lineage>
        <taxon>Eukaryota</taxon>
        <taxon>Metazoa</taxon>
        <taxon>Ecdysozoa</taxon>
        <taxon>Nematoda</taxon>
        <taxon>Chromadorea</taxon>
        <taxon>Rhabditida</taxon>
        <taxon>Tylenchina</taxon>
        <taxon>Panagrolaimomorpha</taxon>
        <taxon>Strongyloidoidea</taxon>
        <taxon>Strongyloididae</taxon>
        <taxon>Strongyloides</taxon>
    </lineage>
</organism>
<dbReference type="Proteomes" id="UP000046392">
    <property type="component" value="Unplaced"/>
</dbReference>
<dbReference type="WBParaSite" id="SPAL_0000701100.1">
    <property type="protein sequence ID" value="SPAL_0000701100.1"/>
    <property type="gene ID" value="SPAL_0000701100"/>
</dbReference>
<dbReference type="AlphaFoldDB" id="A0A0N5BM70"/>
<accession>A0A0N5BM70</accession>
<feature type="domain" description="F-box" evidence="1">
    <location>
        <begin position="5"/>
        <end position="45"/>
    </location>
</feature>
<protein>
    <submittedName>
        <fullName evidence="3">F-box domain-containing protein</fullName>
    </submittedName>
</protein>
<sequence length="181" mass="21407">MDELAKNLLLLPDDFKLQIFKKLGWESLKELKLVCKDLYFLIERNIHCLDRPKISHLLVNCNYLGIRRFYYTITGTENPLTSIEKVVEFENEPKCFLRNMDFTKIKDCHIDDYFFNGQHLCVSSENHLRGEFFTLNFSIKLLNGKFREILLSTNAKEYRHFGILNRGNLLTIDSLKNIGFF</sequence>
<dbReference type="SUPFAM" id="SSF81383">
    <property type="entry name" value="F-box domain"/>
    <property type="match status" value="1"/>
</dbReference>